<dbReference type="Gene3D" id="3.20.20.140">
    <property type="entry name" value="Metal-dependent hydrolases"/>
    <property type="match status" value="1"/>
</dbReference>
<dbReference type="InterPro" id="IPR016195">
    <property type="entry name" value="Pol/histidinol_Pase-like"/>
</dbReference>
<dbReference type="PANTHER" id="PTHR42924:SF3">
    <property type="entry name" value="POLYMERASE_HISTIDINOL PHOSPHATASE N-TERMINAL DOMAIN-CONTAINING PROTEIN"/>
    <property type="match status" value="1"/>
</dbReference>
<dbReference type="SUPFAM" id="SSF89550">
    <property type="entry name" value="PHP domain-like"/>
    <property type="match status" value="1"/>
</dbReference>
<dbReference type="RefSeq" id="WP_045026756.1">
    <property type="nucleotide sequence ID" value="NZ_JRHC01000001.1"/>
</dbReference>
<proteinExistence type="predicted"/>
<dbReference type="GO" id="GO:0035312">
    <property type="term" value="F:5'-3' DNA exonuclease activity"/>
    <property type="evidence" value="ECO:0007669"/>
    <property type="project" value="TreeGrafter"/>
</dbReference>
<name>A0A0D8JE44_9BACT</name>
<evidence type="ECO:0000259" key="1">
    <source>
        <dbReference type="SMART" id="SM00481"/>
    </source>
</evidence>
<accession>A0A0D8JE44</accession>
<dbReference type="GO" id="GO:0004534">
    <property type="term" value="F:5'-3' RNA exonuclease activity"/>
    <property type="evidence" value="ECO:0007669"/>
    <property type="project" value="TreeGrafter"/>
</dbReference>
<dbReference type="CDD" id="cd07432">
    <property type="entry name" value="PHP_HisPPase"/>
    <property type="match status" value="1"/>
</dbReference>
<dbReference type="InterPro" id="IPR004013">
    <property type="entry name" value="PHP_dom"/>
</dbReference>
<evidence type="ECO:0000313" key="3">
    <source>
        <dbReference type="Proteomes" id="UP000032544"/>
    </source>
</evidence>
<dbReference type="AlphaFoldDB" id="A0A0D8JE44"/>
<dbReference type="InterPro" id="IPR052018">
    <property type="entry name" value="PHP_domain"/>
</dbReference>
<sequence>MQKFRADLHIHTVLSPCADLEMAPRKIVEQAREAGLHIIGITDHNSTLNAKVIRDLAREKGILALTGAEVTTKEEVHCLAFFENDEALDKFQQYLEQNITRIPNPDGHFGYQPVVDENEEVLELVPYYLTSALKKGISSVQKYVYQLGGIFILAHINRPLNGLFSHLGFVPTDLEFDAMGITGKTSEKHVRKHYDLSDKISLIYNSDAHFLEQIGTRYSVFNIHELTFSEVKKALNQQDERFVEIK</sequence>
<evidence type="ECO:0000313" key="2">
    <source>
        <dbReference type="EMBL" id="KJF45014.1"/>
    </source>
</evidence>
<dbReference type="SMART" id="SM00481">
    <property type="entry name" value="POLIIIAc"/>
    <property type="match status" value="1"/>
</dbReference>
<protein>
    <recommendedName>
        <fullName evidence="1">Polymerase/histidinol phosphatase N-terminal domain-containing protein</fullName>
    </recommendedName>
</protein>
<gene>
    <name evidence="2" type="ORF">LH29_06265</name>
</gene>
<dbReference type="InterPro" id="IPR003141">
    <property type="entry name" value="Pol/His_phosphatase_N"/>
</dbReference>
<dbReference type="STRING" id="1544798.LH29_06265"/>
<organism evidence="2 3">
    <name type="scientific">Draconibacterium sediminis</name>
    <dbReference type="NCBI Taxonomy" id="1544798"/>
    <lineage>
        <taxon>Bacteria</taxon>
        <taxon>Pseudomonadati</taxon>
        <taxon>Bacteroidota</taxon>
        <taxon>Bacteroidia</taxon>
        <taxon>Marinilabiliales</taxon>
        <taxon>Prolixibacteraceae</taxon>
        <taxon>Draconibacterium</taxon>
    </lineage>
</organism>
<reference evidence="2 3" key="1">
    <citation type="submission" date="2014-09" db="EMBL/GenBank/DDBJ databases">
        <title>Draft Genome Sequence of Draconibacterium sp. JN14CK-3.</title>
        <authorList>
            <person name="Dong C."/>
            <person name="Lai Q."/>
            <person name="Shao Z."/>
        </authorList>
    </citation>
    <scope>NUCLEOTIDE SEQUENCE [LARGE SCALE GENOMIC DNA]</scope>
    <source>
        <strain evidence="2 3">JN14CK-3</strain>
    </source>
</reference>
<keyword evidence="3" id="KW-1185">Reference proteome</keyword>
<dbReference type="EMBL" id="JRHC01000001">
    <property type="protein sequence ID" value="KJF45014.1"/>
    <property type="molecule type" value="Genomic_DNA"/>
</dbReference>
<dbReference type="OrthoDB" id="9791620at2"/>
<feature type="domain" description="Polymerase/histidinol phosphatase N-terminal" evidence="1">
    <location>
        <begin position="6"/>
        <end position="74"/>
    </location>
</feature>
<dbReference type="Proteomes" id="UP000032544">
    <property type="component" value="Unassembled WGS sequence"/>
</dbReference>
<comment type="caution">
    <text evidence="2">The sequence shown here is derived from an EMBL/GenBank/DDBJ whole genome shotgun (WGS) entry which is preliminary data.</text>
</comment>
<dbReference type="Pfam" id="PF02811">
    <property type="entry name" value="PHP"/>
    <property type="match status" value="1"/>
</dbReference>
<dbReference type="PANTHER" id="PTHR42924">
    <property type="entry name" value="EXONUCLEASE"/>
    <property type="match status" value="1"/>
</dbReference>